<evidence type="ECO:0000313" key="2">
    <source>
        <dbReference type="EMBL" id="MCA9727928.1"/>
    </source>
</evidence>
<dbReference type="InterPro" id="IPR009045">
    <property type="entry name" value="Zn_M74/Hedgehog-like"/>
</dbReference>
<evidence type="ECO:0000313" key="3">
    <source>
        <dbReference type="Proteomes" id="UP000697710"/>
    </source>
</evidence>
<reference evidence="2" key="2">
    <citation type="journal article" date="2021" name="Microbiome">
        <title>Successional dynamics and alternative stable states in a saline activated sludge microbial community over 9 years.</title>
        <authorList>
            <person name="Wang Y."/>
            <person name="Ye J."/>
            <person name="Ju F."/>
            <person name="Liu L."/>
            <person name="Boyd J.A."/>
            <person name="Deng Y."/>
            <person name="Parks D.H."/>
            <person name="Jiang X."/>
            <person name="Yin X."/>
            <person name="Woodcroft B.J."/>
            <person name="Tyson G.W."/>
            <person name="Hugenholtz P."/>
            <person name="Polz M.F."/>
            <person name="Zhang T."/>
        </authorList>
    </citation>
    <scope>NUCLEOTIDE SEQUENCE</scope>
    <source>
        <strain evidence="2">HKST-UBA01</strain>
    </source>
</reference>
<gene>
    <name evidence="2" type="ORF">KC729_09620</name>
</gene>
<dbReference type="Proteomes" id="UP000697710">
    <property type="component" value="Unassembled WGS sequence"/>
</dbReference>
<dbReference type="Pfam" id="PF08291">
    <property type="entry name" value="Peptidase_M15_3"/>
    <property type="match status" value="1"/>
</dbReference>
<dbReference type="InterPro" id="IPR013230">
    <property type="entry name" value="Peptidase_M15A_C"/>
</dbReference>
<dbReference type="SUPFAM" id="SSF55166">
    <property type="entry name" value="Hedgehog/DD-peptidase"/>
    <property type="match status" value="1"/>
</dbReference>
<evidence type="ECO:0000259" key="1">
    <source>
        <dbReference type="Pfam" id="PF08291"/>
    </source>
</evidence>
<name>A0A956LZ80_UNCEI</name>
<dbReference type="EMBL" id="JAGQHR010000262">
    <property type="protein sequence ID" value="MCA9727928.1"/>
    <property type="molecule type" value="Genomic_DNA"/>
</dbReference>
<protein>
    <recommendedName>
        <fullName evidence="1">Peptidase M15A C-terminal domain-containing protein</fullName>
    </recommendedName>
</protein>
<feature type="domain" description="Peptidase M15A C-terminal" evidence="1">
    <location>
        <begin position="251"/>
        <end position="309"/>
    </location>
</feature>
<dbReference type="AlphaFoldDB" id="A0A956LZ80"/>
<organism evidence="2 3">
    <name type="scientific">Eiseniibacteriota bacterium</name>
    <dbReference type="NCBI Taxonomy" id="2212470"/>
    <lineage>
        <taxon>Bacteria</taxon>
        <taxon>Candidatus Eiseniibacteriota</taxon>
    </lineage>
</organism>
<dbReference type="Gene3D" id="3.30.1380.10">
    <property type="match status" value="1"/>
</dbReference>
<sequence>MKIAARGGTRRLVRRAARDESRAQSGGAAAARWLSPVTRAQRWLSPVTRAQRWLSPVVIAGALVVGGVARSADPASVVATQGRFEEGRAAFEMRCDQTTSELRRLAIPVMPGTTFRFEVLQRGSRRRLDARVEATAGTLTGTVGDYRWSVPADPGFAEIRIRTASPPDSMSLLMMVLTPLTSATDEHLGGYRLGTYPAQALRGLEVYRPPRGLVRVEAQDVERWVSPHFQLGQFLCKQEGSYPKFLLVRPRLLQKLERLLGRINREGISTPTLHVMSGYRTPFYNHAIGNVKYSRHIYGDAADVFVDASPQDGMMDDVNHDGTIDKRDAQFLAGLVESMFHESFFTPLVGGVGTYAANEAHGPFLHVDTRGTRARW</sequence>
<comment type="caution">
    <text evidence="2">The sequence shown here is derived from an EMBL/GenBank/DDBJ whole genome shotgun (WGS) entry which is preliminary data.</text>
</comment>
<proteinExistence type="predicted"/>
<accession>A0A956LZ80</accession>
<reference evidence="2" key="1">
    <citation type="submission" date="2020-04" db="EMBL/GenBank/DDBJ databases">
        <authorList>
            <person name="Zhang T."/>
        </authorList>
    </citation>
    <scope>NUCLEOTIDE SEQUENCE</scope>
    <source>
        <strain evidence="2">HKST-UBA01</strain>
    </source>
</reference>